<dbReference type="EMBL" id="JAZGUE010000004">
    <property type="protein sequence ID" value="KAL2267728.1"/>
    <property type="molecule type" value="Genomic_DNA"/>
</dbReference>
<organism evidence="3 4">
    <name type="scientific">Remersonia thermophila</name>
    <dbReference type="NCBI Taxonomy" id="72144"/>
    <lineage>
        <taxon>Eukaryota</taxon>
        <taxon>Fungi</taxon>
        <taxon>Dikarya</taxon>
        <taxon>Ascomycota</taxon>
        <taxon>Pezizomycotina</taxon>
        <taxon>Sordariomycetes</taxon>
        <taxon>Sordariomycetidae</taxon>
        <taxon>Sordariales</taxon>
        <taxon>Sordariales incertae sedis</taxon>
        <taxon>Remersonia</taxon>
    </lineage>
</organism>
<dbReference type="GeneID" id="98126202"/>
<dbReference type="InterPro" id="IPR018870">
    <property type="entry name" value="Tti2"/>
</dbReference>
<dbReference type="PANTHER" id="PTHR32226:SF2">
    <property type="entry name" value="TELO2-INTERACTING PROTEIN 2"/>
    <property type="match status" value="1"/>
</dbReference>
<gene>
    <name evidence="3" type="ORF">VTJ83DRAFT_5005</name>
</gene>
<dbReference type="PANTHER" id="PTHR32226">
    <property type="entry name" value="TELO2-INTERACTING PROTEIN 2"/>
    <property type="match status" value="1"/>
</dbReference>
<reference evidence="3 4" key="1">
    <citation type="journal article" date="2024" name="Commun. Biol.">
        <title>Comparative genomic analysis of thermophilic fungi reveals convergent evolutionary adaptations and gene losses.</title>
        <authorList>
            <person name="Steindorff A.S."/>
            <person name="Aguilar-Pontes M.V."/>
            <person name="Robinson A.J."/>
            <person name="Andreopoulos B."/>
            <person name="LaButti K."/>
            <person name="Kuo A."/>
            <person name="Mondo S."/>
            <person name="Riley R."/>
            <person name="Otillar R."/>
            <person name="Haridas S."/>
            <person name="Lipzen A."/>
            <person name="Grimwood J."/>
            <person name="Schmutz J."/>
            <person name="Clum A."/>
            <person name="Reid I.D."/>
            <person name="Moisan M.C."/>
            <person name="Butler G."/>
            <person name="Nguyen T.T.M."/>
            <person name="Dewar K."/>
            <person name="Conant G."/>
            <person name="Drula E."/>
            <person name="Henrissat B."/>
            <person name="Hansel C."/>
            <person name="Singer S."/>
            <person name="Hutchinson M.I."/>
            <person name="de Vries R.P."/>
            <person name="Natvig D.O."/>
            <person name="Powell A.J."/>
            <person name="Tsang A."/>
            <person name="Grigoriev I.V."/>
        </authorList>
    </citation>
    <scope>NUCLEOTIDE SEQUENCE [LARGE SCALE GENOMIC DNA]</scope>
    <source>
        <strain evidence="3 4">ATCC 22073</strain>
    </source>
</reference>
<sequence length="538" mass="58182">MSWFNKLFAAAASVPSSTDIVQAVERLKPSLPDSFTLQELAHQARDRFDQIDPGKPEHASKTRTTLLSILVCLRHQDGIIDEPSSDEAAVQELALGIARAISPVATPESSESEATLPNLALIRQTVTARCRAAADAGLQALKTLASQHPTVRLDDDVLLTLIAYADAAEPWSADDDHRRAVAARLVEQQLGIPGASKEAFLAETVLQRHLRPLFSRSKPPSITASGRKAEYPEGGAGRGESMPDESLRTKPWKYGDLRAVPAVAWAVREVDSTLLAKTWPLFTPVLLALADDPATPVRRRGLLLLADFLAKLPGRTLRDTGLASVFADAAIPTLSFLPNLTPADESLELLPPAYGVLRVLAGKQQPADGALLDRVLREGVFSGYFHAKEHVRIVEVLCREAAAVVGDLGVQAVKHLKDLIPMLASIMTDPFAPAAPATLQAAIQALQAVLASCWPRIPGSAWQDEIINALVLCWLHVAEHDQRSSNQEAYPRIERDLLVTARALASVLKTAETDLASHTRPLVDKEPRLAKLFAVSDL</sequence>
<keyword evidence="4" id="KW-1185">Reference proteome</keyword>
<dbReference type="RefSeq" id="XP_070866455.1">
    <property type="nucleotide sequence ID" value="XM_071011558.1"/>
</dbReference>
<evidence type="ECO:0000256" key="2">
    <source>
        <dbReference type="SAM" id="MobiDB-lite"/>
    </source>
</evidence>
<evidence type="ECO:0000256" key="1">
    <source>
        <dbReference type="ARBA" id="ARBA00034736"/>
    </source>
</evidence>
<evidence type="ECO:0000313" key="3">
    <source>
        <dbReference type="EMBL" id="KAL2267728.1"/>
    </source>
</evidence>
<dbReference type="InterPro" id="IPR016024">
    <property type="entry name" value="ARM-type_fold"/>
</dbReference>
<comment type="caution">
    <text evidence="3">The sequence shown here is derived from an EMBL/GenBank/DDBJ whole genome shotgun (WGS) entry which is preliminary data.</text>
</comment>
<proteinExistence type="inferred from homology"/>
<comment type="similarity">
    <text evidence="1">Belongs to the TTI2 family.</text>
</comment>
<dbReference type="Pfam" id="PF10521">
    <property type="entry name" value="Tti2"/>
    <property type="match status" value="1"/>
</dbReference>
<evidence type="ECO:0000313" key="4">
    <source>
        <dbReference type="Proteomes" id="UP001600064"/>
    </source>
</evidence>
<name>A0ABR4DBJ6_9PEZI</name>
<feature type="region of interest" description="Disordered" evidence="2">
    <location>
        <begin position="216"/>
        <end position="247"/>
    </location>
</feature>
<protein>
    <submittedName>
        <fullName evidence="3">Uncharacterized protein</fullName>
    </submittedName>
</protein>
<dbReference type="Proteomes" id="UP001600064">
    <property type="component" value="Unassembled WGS sequence"/>
</dbReference>
<dbReference type="SUPFAM" id="SSF48371">
    <property type="entry name" value="ARM repeat"/>
    <property type="match status" value="1"/>
</dbReference>
<accession>A0ABR4DBJ6</accession>